<comment type="caution">
    <text evidence="1">The sequence shown here is derived from an EMBL/GenBank/DDBJ whole genome shotgun (WGS) entry which is preliminary data.</text>
</comment>
<organism evidence="1 2">
    <name type="scientific">Nesterenkonia sedimenti</name>
    <dbReference type="NCBI Taxonomy" id="1463632"/>
    <lineage>
        <taxon>Bacteria</taxon>
        <taxon>Bacillati</taxon>
        <taxon>Actinomycetota</taxon>
        <taxon>Actinomycetes</taxon>
        <taxon>Micrococcales</taxon>
        <taxon>Micrococcaceae</taxon>
        <taxon>Nesterenkonia</taxon>
    </lineage>
</organism>
<evidence type="ECO:0000313" key="1">
    <source>
        <dbReference type="EMBL" id="NLS08634.1"/>
    </source>
</evidence>
<dbReference type="Proteomes" id="UP000523139">
    <property type="component" value="Unassembled WGS sequence"/>
</dbReference>
<accession>A0A7X8YCJ4</accession>
<gene>
    <name evidence="1" type="ORF">HGQ17_01160</name>
</gene>
<dbReference type="AlphaFoldDB" id="A0A7X8YCJ4"/>
<dbReference type="RefSeq" id="WP_168886127.1">
    <property type="nucleotide sequence ID" value="NZ_JABAHY010000001.1"/>
</dbReference>
<sequence length="98" mass="11487">MERRPQTKAPEWAIQGMHDTATLLECISDFEEAYQRLVARLTDYDADLAAKTAKDTKTARDRLEQQYRNIIAPLYRDCARVVRHYTRHHQHTNNTTGK</sequence>
<protein>
    <submittedName>
        <fullName evidence="1">Uncharacterized protein</fullName>
    </submittedName>
</protein>
<keyword evidence="2" id="KW-1185">Reference proteome</keyword>
<evidence type="ECO:0000313" key="2">
    <source>
        <dbReference type="Proteomes" id="UP000523139"/>
    </source>
</evidence>
<name>A0A7X8YCJ4_9MICC</name>
<dbReference type="EMBL" id="JABAHY010000001">
    <property type="protein sequence ID" value="NLS08634.1"/>
    <property type="molecule type" value="Genomic_DNA"/>
</dbReference>
<reference evidence="1 2" key="1">
    <citation type="submission" date="2020-04" db="EMBL/GenBank/DDBJ databases">
        <title>Nesterenkonia sp. nov., isolated from marine sediment.</title>
        <authorList>
            <person name="Zhang G."/>
        </authorList>
    </citation>
    <scope>NUCLEOTIDE SEQUENCE [LARGE SCALE GENOMIC DNA]</scope>
    <source>
        <strain evidence="1 2">MY13</strain>
    </source>
</reference>
<proteinExistence type="predicted"/>